<proteinExistence type="predicted"/>
<dbReference type="PROSITE" id="PS51063">
    <property type="entry name" value="HTH_CRP_2"/>
    <property type="match status" value="1"/>
</dbReference>
<evidence type="ECO:0000313" key="9">
    <source>
        <dbReference type="EMBL" id="WEA56627.1"/>
    </source>
</evidence>
<reference evidence="11" key="4">
    <citation type="submission" date="2020-03" db="EMBL/GenBank/DDBJ databases">
        <title>SpeciesPrimer: A bioinformatics pipeline dedicated to the design of qPCR primers for the quantification of bacterial species.</title>
        <authorList>
            <person name="Dreier M."/>
            <person name="Berthoud H."/>
            <person name="Shani N."/>
            <person name="Wechsler D."/>
            <person name="Junier P."/>
        </authorList>
    </citation>
    <scope>NUCLEOTIDE SEQUENCE [LARGE SCALE GENOMIC DNA]</scope>
    <source>
        <strain evidence="11">FAM13073</strain>
    </source>
</reference>
<name>A0A0R2HD95_PEDPE</name>
<reference evidence="6 11" key="2">
    <citation type="submission" date="2019-10" db="EMBL/GenBank/DDBJ databases">
        <authorList>
            <person name="Irmler S."/>
            <person name="Berthoud H."/>
            <person name="Roetschi A."/>
            <person name="Arias E."/>
            <person name="Shani N."/>
            <person name="Wuethrich D."/>
            <person name="Bruggmann R."/>
        </authorList>
    </citation>
    <scope>NUCLEOTIDE SEQUENCE [LARGE SCALE GENOMIC DNA]</scope>
    <source>
        <strain evidence="6 11">FAM13073</strain>
    </source>
</reference>
<reference evidence="6" key="3">
    <citation type="submission" date="2019-12" db="EMBL/GenBank/DDBJ databases">
        <title>SpeciesPrimer: A bioinformatics pipeline dedicated to the design of qPCR primers for the quantification of bacterial species.</title>
        <authorList>
            <person name="Dreier M."/>
            <person name="Berthoud H."/>
            <person name="Shani N."/>
            <person name="Wechsler D."/>
            <person name="Junier P."/>
        </authorList>
    </citation>
    <scope>NUCLEOTIDE SEQUENCE</scope>
    <source>
        <strain evidence="6">FAM13073</strain>
    </source>
</reference>
<dbReference type="Pfam" id="PF13545">
    <property type="entry name" value="HTH_Crp_2"/>
    <property type="match status" value="1"/>
</dbReference>
<dbReference type="EMBL" id="WENB01000002">
    <property type="protein sequence ID" value="KAF0414099.1"/>
    <property type="molecule type" value="Genomic_DNA"/>
</dbReference>
<dbReference type="Proteomes" id="UP000196118">
    <property type="component" value="Chromosome"/>
</dbReference>
<keyword evidence="3" id="KW-0804">Transcription</keyword>
<dbReference type="SUPFAM" id="SSF46785">
    <property type="entry name" value="Winged helix' DNA-binding domain"/>
    <property type="match status" value="1"/>
</dbReference>
<reference evidence="9 13" key="6">
    <citation type="submission" date="2023-02" db="EMBL/GenBank/DDBJ databases">
        <title>Comparative genomics and fermentation flavor characterization of five lactic acid bacteria reveal flavor biosynthesis metabolic pathways in fermented muskmelon puree.</title>
        <authorList>
            <person name="Yuan L."/>
            <person name="Li M."/>
            <person name="Xu X."/>
            <person name="Lao F."/>
            <person name="Wu J."/>
        </authorList>
    </citation>
    <scope>NUCLEOTIDE SEQUENCE [LARGE SCALE GENOMIC DNA]</scope>
    <source>
        <strain evidence="9 13">Ca-4</strain>
    </source>
</reference>
<evidence type="ECO:0000313" key="11">
    <source>
        <dbReference type="Proteomes" id="UP000472573"/>
    </source>
</evidence>
<feature type="domain" description="HTH crp-type" evidence="4">
    <location>
        <begin position="136"/>
        <end position="210"/>
    </location>
</feature>
<dbReference type="Gene3D" id="2.60.120.10">
    <property type="entry name" value="Jelly Rolls"/>
    <property type="match status" value="1"/>
</dbReference>
<dbReference type="AlphaFoldDB" id="A0A0R2HD95"/>
<evidence type="ECO:0000259" key="4">
    <source>
        <dbReference type="PROSITE" id="PS51063"/>
    </source>
</evidence>
<evidence type="ECO:0000313" key="10">
    <source>
        <dbReference type="Proteomes" id="UP000196118"/>
    </source>
</evidence>
<evidence type="ECO:0000313" key="7">
    <source>
        <dbReference type="EMBL" id="MBF7114082.1"/>
    </source>
</evidence>
<dbReference type="InterPro" id="IPR018490">
    <property type="entry name" value="cNMP-bd_dom_sf"/>
</dbReference>
<evidence type="ECO:0000256" key="3">
    <source>
        <dbReference type="ARBA" id="ARBA00023163"/>
    </source>
</evidence>
<sequence>MNTSYLIDFLENKQVSTITKTKHSYLTYHGLEEGYTYVLKKGIVKTSIILKNGREFNLSYINSTDIVSLLRDEISAYTASPLNVRIESDEAIFYRIPRKTFWDYVNHDTHLQDYVRDYYRIKLTQNIKSLQWMTMNGKKGAVCAFIYKLIDIFGRRGATGILIDFPITNEEIANFCGISTRNSVNRIIHDLKEQHVIDIKNQKIFIYDENYLREFTI</sequence>
<dbReference type="EMBL" id="JADOFP010000001">
    <property type="protein sequence ID" value="MBF7114082.1"/>
    <property type="molecule type" value="Genomic_DNA"/>
</dbReference>
<dbReference type="Gene3D" id="1.10.10.10">
    <property type="entry name" value="Winged helix-like DNA-binding domain superfamily/Winged helix DNA-binding domain"/>
    <property type="match status" value="1"/>
</dbReference>
<accession>A0A8G1E6P5</accession>
<dbReference type="InterPro" id="IPR036388">
    <property type="entry name" value="WH-like_DNA-bd_sf"/>
</dbReference>
<keyword evidence="1" id="KW-0805">Transcription regulation</keyword>
<dbReference type="OMA" id="MTMNGKK"/>
<evidence type="ECO:0000313" key="5">
    <source>
        <dbReference type="EMBL" id="ARW18917.1"/>
    </source>
</evidence>
<evidence type="ECO:0000313" key="6">
    <source>
        <dbReference type="EMBL" id="KAF0414099.1"/>
    </source>
</evidence>
<dbReference type="GeneID" id="33061498"/>
<dbReference type="Proteomes" id="UP000743107">
    <property type="component" value="Unassembled WGS sequence"/>
</dbReference>
<protein>
    <submittedName>
        <fullName evidence="8">Crp/Fnr family transcriptional regulator</fullName>
    </submittedName>
    <submittedName>
        <fullName evidence="6">Helix-turn-helix domain-containing protein</fullName>
    </submittedName>
</protein>
<dbReference type="EMBL" id="CP021474">
    <property type="protein sequence ID" value="ARW18917.1"/>
    <property type="molecule type" value="Genomic_DNA"/>
</dbReference>
<dbReference type="EMBL" id="CP118739">
    <property type="protein sequence ID" value="WEA56627.1"/>
    <property type="molecule type" value="Genomic_DNA"/>
</dbReference>
<dbReference type="Proteomes" id="UP000472573">
    <property type="component" value="Unassembled WGS sequence"/>
</dbReference>
<organism evidence="8 12">
    <name type="scientific">Pediococcus pentosaceus</name>
    <dbReference type="NCBI Taxonomy" id="1255"/>
    <lineage>
        <taxon>Bacteria</taxon>
        <taxon>Bacillati</taxon>
        <taxon>Bacillota</taxon>
        <taxon>Bacilli</taxon>
        <taxon>Lactobacillales</taxon>
        <taxon>Lactobacillaceae</taxon>
        <taxon>Pediococcus</taxon>
    </lineage>
</organism>
<dbReference type="EMBL" id="JADOFV010000002">
    <property type="protein sequence ID" value="MBF7126932.1"/>
    <property type="molecule type" value="Genomic_DNA"/>
</dbReference>
<dbReference type="GO" id="GO:0003677">
    <property type="term" value="F:DNA binding"/>
    <property type="evidence" value="ECO:0007669"/>
    <property type="project" value="UniProtKB-KW"/>
</dbReference>
<dbReference type="SMART" id="SM00419">
    <property type="entry name" value="HTH_CRP"/>
    <property type="match status" value="1"/>
</dbReference>
<dbReference type="InterPro" id="IPR012318">
    <property type="entry name" value="HTH_CRP"/>
</dbReference>
<evidence type="ECO:0000256" key="2">
    <source>
        <dbReference type="ARBA" id="ARBA00023125"/>
    </source>
</evidence>
<keyword evidence="2" id="KW-0238">DNA-binding</keyword>
<evidence type="ECO:0000256" key="1">
    <source>
        <dbReference type="ARBA" id="ARBA00023015"/>
    </source>
</evidence>
<dbReference type="Proteomes" id="UP001194632">
    <property type="component" value="Unassembled WGS sequence"/>
</dbReference>
<dbReference type="Proteomes" id="UP001214131">
    <property type="component" value="Chromosome"/>
</dbReference>
<dbReference type="InterPro" id="IPR036390">
    <property type="entry name" value="WH_DNA-bd_sf"/>
</dbReference>
<dbReference type="SUPFAM" id="SSF51206">
    <property type="entry name" value="cAMP-binding domain-like"/>
    <property type="match status" value="1"/>
</dbReference>
<dbReference type="RefSeq" id="WP_002832876.1">
    <property type="nucleotide sequence ID" value="NZ_BEWQ01000001.1"/>
</dbReference>
<reference evidence="8" key="5">
    <citation type="submission" date="2020-11" db="EMBL/GenBank/DDBJ databases">
        <title>Antibiotic susceptibility profiles of Pediococcus pentosaceus from various origins and their implications for the safety assessment of strains with food-technology applications.</title>
        <authorList>
            <person name="Shani N."/>
            <person name="Oberhaensli S."/>
            <person name="Arias E."/>
        </authorList>
    </citation>
    <scope>NUCLEOTIDE SEQUENCE</scope>
    <source>
        <strain evidence="8">FAM 19164</strain>
        <strain evidence="7">FAM 24207</strain>
    </source>
</reference>
<keyword evidence="11" id="KW-1185">Reference proteome</keyword>
<reference evidence="5 10" key="1">
    <citation type="submission" date="2017-05" db="EMBL/GenBank/DDBJ databases">
        <title>Genome sequence of Pediococcus pentosaceus strain SRCM100892.</title>
        <authorList>
            <person name="Cho S.H."/>
        </authorList>
    </citation>
    <scope>NUCLEOTIDE SEQUENCE [LARGE SCALE GENOMIC DNA]</scope>
    <source>
        <strain evidence="5 10">SRCM100892</strain>
    </source>
</reference>
<evidence type="ECO:0000313" key="13">
    <source>
        <dbReference type="Proteomes" id="UP001214131"/>
    </source>
</evidence>
<dbReference type="GO" id="GO:0006355">
    <property type="term" value="P:regulation of DNA-templated transcription"/>
    <property type="evidence" value="ECO:0007669"/>
    <property type="project" value="InterPro"/>
</dbReference>
<evidence type="ECO:0000313" key="12">
    <source>
        <dbReference type="Proteomes" id="UP000743107"/>
    </source>
</evidence>
<evidence type="ECO:0000313" key="8">
    <source>
        <dbReference type="EMBL" id="MBF7126932.1"/>
    </source>
</evidence>
<gene>
    <name evidence="6" type="ORF">GBO79_04335</name>
    <name evidence="7" type="ORF">ITQ90_00745</name>
    <name evidence="8" type="ORF">ITQ97_03740</name>
    <name evidence="9" type="ORF">PWB86_05345</name>
    <name evidence="5" type="ORF">S100892_00312</name>
</gene>
<accession>A0A0R2HD95</accession>
<dbReference type="InterPro" id="IPR014710">
    <property type="entry name" value="RmlC-like_jellyroll"/>
</dbReference>